<dbReference type="OrthoDB" id="5488434at2"/>
<evidence type="ECO:0000259" key="2">
    <source>
        <dbReference type="Pfam" id="PF06722"/>
    </source>
</evidence>
<dbReference type="InterPro" id="IPR004276">
    <property type="entry name" value="GlycoTrans_28_N"/>
</dbReference>
<gene>
    <name evidence="3" type="primary">rhlB</name>
    <name evidence="3" type="ORF">Amac_080560</name>
</gene>
<dbReference type="GO" id="GO:0005975">
    <property type="term" value="P:carbohydrate metabolic process"/>
    <property type="evidence" value="ECO:0007669"/>
    <property type="project" value="InterPro"/>
</dbReference>
<dbReference type="Pfam" id="PF03033">
    <property type="entry name" value="Glyco_transf_28"/>
    <property type="match status" value="1"/>
</dbReference>
<dbReference type="PANTHER" id="PTHR48050:SF13">
    <property type="entry name" value="STEROL 3-BETA-GLUCOSYLTRANSFERASE UGT80A2"/>
    <property type="match status" value="1"/>
</dbReference>
<comment type="caution">
    <text evidence="3">The sequence shown here is derived from an EMBL/GenBank/DDBJ whole genome shotgun (WGS) entry which is preliminary data.</text>
</comment>
<sequence length="397" mass="43024">MATILMSTQGTHGDVLPFIRLGGALRQAGHEVTLFTHAPFGDRVARAGLEFVPVDTVSGYERHMADTTALIGSRDLSWNALFRRHGLFEQLAWEVRQMADRHRPGDTVLIGRHTSTFSVRFAAELLGAPSVWVALSPSQMMLVGMAVHSCRTQLAPGMDAVRRELGLAAVTDWRSWFKEVGLELGLWPEWFDEAGPRTPRRVVRTGFVVPDEDPGEGLPAGAEALLAERPVLLTGGTSRMQDRRFYEAAVEGCAGRPVMLVARHADLVPDPLPDGMTWFRRLPFRDVVPRVAALVHHGGIGTLTRALAAGVPQVMLADTVDRPDNAARLSRLGLATWLPSSSWNRDEISAAVAEAADDTGYGERCRKTVGALDPAAGLAEACARIELLLEPATGLPA</sequence>
<dbReference type="GO" id="GO:0033072">
    <property type="term" value="P:vancomycin biosynthetic process"/>
    <property type="evidence" value="ECO:0007669"/>
    <property type="project" value="UniProtKB-ARBA"/>
</dbReference>
<accession>A0A5M3X2Y9</accession>
<proteinExistence type="predicted"/>
<dbReference type="RefSeq" id="WP_155359637.1">
    <property type="nucleotide sequence ID" value="NZ_BAAAHL010000036.1"/>
</dbReference>
<dbReference type="InterPro" id="IPR010610">
    <property type="entry name" value="EryCIII-like_C"/>
</dbReference>
<dbReference type="GO" id="GO:0016758">
    <property type="term" value="F:hexosyltransferase activity"/>
    <property type="evidence" value="ECO:0007669"/>
    <property type="project" value="InterPro"/>
</dbReference>
<dbReference type="Pfam" id="PF06722">
    <property type="entry name" value="EryCIII-like_C"/>
    <property type="match status" value="1"/>
</dbReference>
<feature type="domain" description="Glycosyltransferase family 28 N-terminal" evidence="1">
    <location>
        <begin position="4"/>
        <end position="64"/>
    </location>
</feature>
<dbReference type="InterPro" id="IPR050426">
    <property type="entry name" value="Glycosyltransferase_28"/>
</dbReference>
<keyword evidence="4" id="KW-1185">Reference proteome</keyword>
<dbReference type="Gene3D" id="3.40.50.2000">
    <property type="entry name" value="Glycogen Phosphorylase B"/>
    <property type="match status" value="2"/>
</dbReference>
<dbReference type="Proteomes" id="UP000331127">
    <property type="component" value="Unassembled WGS sequence"/>
</dbReference>
<evidence type="ECO:0000313" key="4">
    <source>
        <dbReference type="Proteomes" id="UP000331127"/>
    </source>
</evidence>
<keyword evidence="3" id="KW-0808">Transferase</keyword>
<organism evidence="3 4">
    <name type="scientific">Acrocarpospora macrocephala</name>
    <dbReference type="NCBI Taxonomy" id="150177"/>
    <lineage>
        <taxon>Bacteria</taxon>
        <taxon>Bacillati</taxon>
        <taxon>Actinomycetota</taxon>
        <taxon>Actinomycetes</taxon>
        <taxon>Streptosporangiales</taxon>
        <taxon>Streptosporangiaceae</taxon>
        <taxon>Acrocarpospora</taxon>
    </lineage>
</organism>
<evidence type="ECO:0000259" key="1">
    <source>
        <dbReference type="Pfam" id="PF03033"/>
    </source>
</evidence>
<dbReference type="InterPro" id="IPR002213">
    <property type="entry name" value="UDP_glucos_trans"/>
</dbReference>
<dbReference type="EMBL" id="BLAE01000059">
    <property type="protein sequence ID" value="GES14459.1"/>
    <property type="molecule type" value="Genomic_DNA"/>
</dbReference>
<dbReference type="CDD" id="cd03784">
    <property type="entry name" value="GT1_Gtf-like"/>
    <property type="match status" value="1"/>
</dbReference>
<dbReference type="GO" id="GO:0008194">
    <property type="term" value="F:UDP-glycosyltransferase activity"/>
    <property type="evidence" value="ECO:0007669"/>
    <property type="project" value="InterPro"/>
</dbReference>
<dbReference type="AlphaFoldDB" id="A0A5M3X2Y9"/>
<evidence type="ECO:0000313" key="3">
    <source>
        <dbReference type="EMBL" id="GES14459.1"/>
    </source>
</evidence>
<protein>
    <submittedName>
        <fullName evidence="3">Rhamnosyltransferase subunit B</fullName>
    </submittedName>
</protein>
<dbReference type="PANTHER" id="PTHR48050">
    <property type="entry name" value="STEROL 3-BETA-GLUCOSYLTRANSFERASE"/>
    <property type="match status" value="1"/>
</dbReference>
<feature type="domain" description="Erythromycin biosynthesis protein CIII-like C-terminal" evidence="2">
    <location>
        <begin position="271"/>
        <end position="366"/>
    </location>
</feature>
<name>A0A5M3X2Y9_9ACTN</name>
<dbReference type="SUPFAM" id="SSF53756">
    <property type="entry name" value="UDP-Glycosyltransferase/glycogen phosphorylase"/>
    <property type="match status" value="1"/>
</dbReference>
<reference evidence="3 4" key="1">
    <citation type="submission" date="2019-10" db="EMBL/GenBank/DDBJ databases">
        <title>Whole genome shotgun sequence of Acrocarpospora macrocephala NBRC 16266.</title>
        <authorList>
            <person name="Ichikawa N."/>
            <person name="Kimura A."/>
            <person name="Kitahashi Y."/>
            <person name="Komaki H."/>
            <person name="Oguchi A."/>
        </authorList>
    </citation>
    <scope>NUCLEOTIDE SEQUENCE [LARGE SCALE GENOMIC DNA]</scope>
    <source>
        <strain evidence="3 4">NBRC 16266</strain>
    </source>
</reference>